<dbReference type="GO" id="GO:0016740">
    <property type="term" value="F:transferase activity"/>
    <property type="evidence" value="ECO:0007669"/>
    <property type="project" value="UniProtKB-KW"/>
</dbReference>
<dbReference type="SUPFAM" id="SSF53756">
    <property type="entry name" value="UDP-Glycosyltransferase/glycogen phosphorylase"/>
    <property type="match status" value="1"/>
</dbReference>
<keyword evidence="2" id="KW-0808">Transferase</keyword>
<name>A0A1H8Z041_9FLAO</name>
<dbReference type="AlphaFoldDB" id="A0A1H8Z041"/>
<keyword evidence="3" id="KW-1185">Reference proteome</keyword>
<gene>
    <name evidence="2" type="ORF">SAMN05444005_101393</name>
</gene>
<evidence type="ECO:0000259" key="1">
    <source>
        <dbReference type="Pfam" id="PF13524"/>
    </source>
</evidence>
<reference evidence="2 3" key="1">
    <citation type="submission" date="2016-10" db="EMBL/GenBank/DDBJ databases">
        <authorList>
            <person name="de Groot N.N."/>
        </authorList>
    </citation>
    <scope>NUCLEOTIDE SEQUENCE [LARGE SCALE GENOMIC DNA]</scope>
    <source>
        <strain evidence="2 3">DSM 27078</strain>
    </source>
</reference>
<dbReference type="Proteomes" id="UP000198648">
    <property type="component" value="Unassembled WGS sequence"/>
</dbReference>
<dbReference type="InterPro" id="IPR055259">
    <property type="entry name" value="YkvP/CgeB_Glyco_trans-like"/>
</dbReference>
<accession>A0A1H8Z041</accession>
<sequence>MAPLPRNDNMKILLVGEFSRLHNSLKEGLLALGHEVVLVNNGDGFKNFPADISIRSKFFKSKLGNIPRQIWYRFFKYDLALLEHGVRFWWVSKRLKNFDVVQLINESPIQTVSKLELFLLKRIFKQNEKVFLLCCGIDYVTVNHMILQKDRYSVMNAYFEGIPEAKKQYDYFFDFVDKPHQKIHKFLYQNIRGVIASDLDYVRPLLGNEKYLGVIANPINTDEISVIENKIADKINIFLGINTGNSFKKGVHFFETAIAIIQEKYPNKVSIKITKNIPYSEYQKHFEKAHIVLDQVYCFDQGYNALEAMAKGKVVFTGAEIEFLNQYHLQENEVAINALPDVNDLVEKLSFLIENPNEIERISANAIQFIQKEHHYITQAEKYVAIWKTN</sequence>
<feature type="domain" description="Spore protein YkvP/CgeB glycosyl transferase-like" evidence="1">
    <location>
        <begin position="260"/>
        <end position="384"/>
    </location>
</feature>
<organism evidence="2 3">
    <name type="scientific">Flavobacterium urocaniciphilum</name>
    <dbReference type="NCBI Taxonomy" id="1299341"/>
    <lineage>
        <taxon>Bacteria</taxon>
        <taxon>Pseudomonadati</taxon>
        <taxon>Bacteroidota</taxon>
        <taxon>Flavobacteriia</taxon>
        <taxon>Flavobacteriales</taxon>
        <taxon>Flavobacteriaceae</taxon>
        <taxon>Flavobacterium</taxon>
    </lineage>
</organism>
<proteinExistence type="predicted"/>
<dbReference type="STRING" id="1299341.SAMN05444005_101393"/>
<dbReference type="Pfam" id="PF13524">
    <property type="entry name" value="Glyco_trans_1_2"/>
    <property type="match status" value="1"/>
</dbReference>
<dbReference type="Gene3D" id="3.40.50.2000">
    <property type="entry name" value="Glycogen Phosphorylase B"/>
    <property type="match status" value="1"/>
</dbReference>
<protein>
    <submittedName>
        <fullName evidence="2">Glycosyltransferase involved in cell wall bisynthesis</fullName>
    </submittedName>
</protein>
<evidence type="ECO:0000313" key="2">
    <source>
        <dbReference type="EMBL" id="SEP57701.1"/>
    </source>
</evidence>
<dbReference type="EMBL" id="FOEI01000001">
    <property type="protein sequence ID" value="SEP57701.1"/>
    <property type="molecule type" value="Genomic_DNA"/>
</dbReference>
<evidence type="ECO:0000313" key="3">
    <source>
        <dbReference type="Proteomes" id="UP000198648"/>
    </source>
</evidence>